<feature type="transmembrane region" description="Helical" evidence="6">
    <location>
        <begin position="35"/>
        <end position="55"/>
    </location>
</feature>
<protein>
    <submittedName>
        <fullName evidence="8">Putative major facilitator superfamily transporter</fullName>
    </submittedName>
</protein>
<feature type="transmembrane region" description="Helical" evidence="6">
    <location>
        <begin position="224"/>
        <end position="243"/>
    </location>
</feature>
<dbReference type="PANTHER" id="PTHR23501">
    <property type="entry name" value="MAJOR FACILITATOR SUPERFAMILY"/>
    <property type="match status" value="1"/>
</dbReference>
<organism evidence="8 9">
    <name type="scientific">Hyaloscypha variabilis (strain UAMH 11265 / GT02V1 / F)</name>
    <name type="common">Meliniomyces variabilis</name>
    <dbReference type="NCBI Taxonomy" id="1149755"/>
    <lineage>
        <taxon>Eukaryota</taxon>
        <taxon>Fungi</taxon>
        <taxon>Dikarya</taxon>
        <taxon>Ascomycota</taxon>
        <taxon>Pezizomycotina</taxon>
        <taxon>Leotiomycetes</taxon>
        <taxon>Helotiales</taxon>
        <taxon>Hyaloscyphaceae</taxon>
        <taxon>Hyaloscypha</taxon>
        <taxon>Hyaloscypha variabilis</taxon>
    </lineage>
</organism>
<feature type="transmembrane region" description="Helical" evidence="6">
    <location>
        <begin position="67"/>
        <end position="86"/>
    </location>
</feature>
<dbReference type="Gene3D" id="1.20.1250.20">
    <property type="entry name" value="MFS general substrate transporter like domains"/>
    <property type="match status" value="1"/>
</dbReference>
<dbReference type="InterPro" id="IPR010573">
    <property type="entry name" value="MFS_Str1/Tri12-like"/>
</dbReference>
<dbReference type="EMBL" id="KZ613938">
    <property type="protein sequence ID" value="PMD47903.1"/>
    <property type="molecule type" value="Genomic_DNA"/>
</dbReference>
<feature type="transmembrane region" description="Helical" evidence="6">
    <location>
        <begin position="125"/>
        <end position="145"/>
    </location>
</feature>
<sequence length="521" mass="55821">MTMVGLSMAFVAAEVVPLFLITLFTIIAYDLQSGSYVIWIIVSQFIAIGAVAPFVGTVTDLIGRRYVVLAGLACTVISMIVIGTAHHIEQMIAGQVMAGVGIGIQLLTTVAAATELVPTAKRGATIGYIVCGFTPFCAASLYGQYLASHSWRWVAVLVGVWAILAFIVLAVFYHPPPRVNSQGLSKREIVGRIDFVGSFLSLAGIILFLTGLNWGGQTYPWKSAHVIATMVAGGLTIVVFFLWEKFGTKYPMFPLALARAPKPFIAVSILALTSGINYIPLVVFWVIQLYTVYEASFHQAGVYLLPIGFCIAGGAVISAVLLSVFKTKVPLILMVFCIIQTAGLGSMAAIDPENIKTAWAPMVLGLIGVGGVLLPSQVIFSIITPDELLGTGVALSIVIRMIGQVVGVSMFYNIFLHHVQANAAKYFALPAIEAGFDTVASITELATTLTAGPLSHYAYMFPQLDTPAKIESIVAAGHELFKHCFPILYLISIAFGGAAIISSFFLRDINKYMNDHVAVLL</sequence>
<feature type="transmembrane region" description="Helical" evidence="6">
    <location>
        <begin position="331"/>
        <end position="350"/>
    </location>
</feature>
<evidence type="ECO:0000313" key="8">
    <source>
        <dbReference type="EMBL" id="PMD47903.1"/>
    </source>
</evidence>
<dbReference type="Pfam" id="PF06609">
    <property type="entry name" value="TRI12"/>
    <property type="match status" value="1"/>
</dbReference>
<evidence type="ECO:0000256" key="6">
    <source>
        <dbReference type="SAM" id="Phobius"/>
    </source>
</evidence>
<evidence type="ECO:0000259" key="7">
    <source>
        <dbReference type="PROSITE" id="PS50850"/>
    </source>
</evidence>
<dbReference type="SUPFAM" id="SSF103473">
    <property type="entry name" value="MFS general substrate transporter"/>
    <property type="match status" value="1"/>
</dbReference>
<dbReference type="OrthoDB" id="4139357at2759"/>
<dbReference type="Proteomes" id="UP000235786">
    <property type="component" value="Unassembled WGS sequence"/>
</dbReference>
<accession>A0A2J6SAV3</accession>
<evidence type="ECO:0000256" key="5">
    <source>
        <dbReference type="ARBA" id="ARBA00023136"/>
    </source>
</evidence>
<reference evidence="8 9" key="1">
    <citation type="submission" date="2016-04" db="EMBL/GenBank/DDBJ databases">
        <title>A degradative enzymes factory behind the ericoid mycorrhizal symbiosis.</title>
        <authorList>
            <consortium name="DOE Joint Genome Institute"/>
            <person name="Martino E."/>
            <person name="Morin E."/>
            <person name="Grelet G."/>
            <person name="Kuo A."/>
            <person name="Kohler A."/>
            <person name="Daghino S."/>
            <person name="Barry K."/>
            <person name="Choi C."/>
            <person name="Cichocki N."/>
            <person name="Clum A."/>
            <person name="Copeland A."/>
            <person name="Hainaut M."/>
            <person name="Haridas S."/>
            <person name="Labutti K."/>
            <person name="Lindquist E."/>
            <person name="Lipzen A."/>
            <person name="Khouja H.-R."/>
            <person name="Murat C."/>
            <person name="Ohm R."/>
            <person name="Olson A."/>
            <person name="Spatafora J."/>
            <person name="Veneault-Fourrey C."/>
            <person name="Henrissat B."/>
            <person name="Grigoriev I."/>
            <person name="Martin F."/>
            <person name="Perotto S."/>
        </authorList>
    </citation>
    <scope>NUCLEOTIDE SEQUENCE [LARGE SCALE GENOMIC DNA]</scope>
    <source>
        <strain evidence="8 9">F</strain>
    </source>
</reference>
<keyword evidence="5 6" id="KW-0472">Membrane</keyword>
<feature type="transmembrane region" description="Helical" evidence="6">
    <location>
        <begin position="264"/>
        <end position="290"/>
    </location>
</feature>
<dbReference type="InterPro" id="IPR036259">
    <property type="entry name" value="MFS_trans_sf"/>
</dbReference>
<evidence type="ECO:0000256" key="1">
    <source>
        <dbReference type="ARBA" id="ARBA00004141"/>
    </source>
</evidence>
<dbReference type="GO" id="GO:0022857">
    <property type="term" value="F:transmembrane transporter activity"/>
    <property type="evidence" value="ECO:0007669"/>
    <property type="project" value="InterPro"/>
</dbReference>
<feature type="domain" description="Major facilitator superfamily (MFS) profile" evidence="7">
    <location>
        <begin position="1"/>
        <end position="458"/>
    </location>
</feature>
<evidence type="ECO:0000256" key="4">
    <source>
        <dbReference type="ARBA" id="ARBA00022989"/>
    </source>
</evidence>
<evidence type="ECO:0000256" key="3">
    <source>
        <dbReference type="ARBA" id="ARBA00022692"/>
    </source>
</evidence>
<keyword evidence="2" id="KW-0813">Transport</keyword>
<dbReference type="AlphaFoldDB" id="A0A2J6SAV3"/>
<feature type="transmembrane region" description="Helical" evidence="6">
    <location>
        <begin position="302"/>
        <end position="324"/>
    </location>
</feature>
<keyword evidence="4 6" id="KW-1133">Transmembrane helix</keyword>
<name>A0A2J6SAV3_HYAVF</name>
<dbReference type="PANTHER" id="PTHR23501:SF109">
    <property type="entry name" value="MAJOR FACILITATOR SUPERFAMILY (MFS) PROFILE DOMAIN-CONTAINING PROTEIN-RELATED"/>
    <property type="match status" value="1"/>
</dbReference>
<gene>
    <name evidence="8" type="ORF">L207DRAFT_415806</name>
</gene>
<feature type="transmembrane region" description="Helical" evidence="6">
    <location>
        <begin position="92"/>
        <end position="113"/>
    </location>
</feature>
<feature type="transmembrane region" description="Helical" evidence="6">
    <location>
        <begin position="395"/>
        <end position="415"/>
    </location>
</feature>
<keyword evidence="9" id="KW-1185">Reference proteome</keyword>
<feature type="transmembrane region" description="Helical" evidence="6">
    <location>
        <begin position="151"/>
        <end position="173"/>
    </location>
</feature>
<evidence type="ECO:0000256" key="2">
    <source>
        <dbReference type="ARBA" id="ARBA00022448"/>
    </source>
</evidence>
<evidence type="ECO:0000313" key="9">
    <source>
        <dbReference type="Proteomes" id="UP000235786"/>
    </source>
</evidence>
<feature type="transmembrane region" description="Helical" evidence="6">
    <location>
        <begin position="7"/>
        <end position="29"/>
    </location>
</feature>
<feature type="transmembrane region" description="Helical" evidence="6">
    <location>
        <begin position="362"/>
        <end position="383"/>
    </location>
</feature>
<proteinExistence type="predicted"/>
<feature type="transmembrane region" description="Helical" evidence="6">
    <location>
        <begin position="193"/>
        <end position="212"/>
    </location>
</feature>
<dbReference type="PROSITE" id="PS50850">
    <property type="entry name" value="MFS"/>
    <property type="match status" value="1"/>
</dbReference>
<comment type="subcellular location">
    <subcellularLocation>
        <location evidence="1">Membrane</location>
        <topology evidence="1">Multi-pass membrane protein</topology>
    </subcellularLocation>
</comment>
<feature type="transmembrane region" description="Helical" evidence="6">
    <location>
        <begin position="487"/>
        <end position="506"/>
    </location>
</feature>
<keyword evidence="3 6" id="KW-0812">Transmembrane</keyword>
<dbReference type="InterPro" id="IPR020846">
    <property type="entry name" value="MFS_dom"/>
</dbReference>
<dbReference type="GO" id="GO:0005886">
    <property type="term" value="C:plasma membrane"/>
    <property type="evidence" value="ECO:0007669"/>
    <property type="project" value="TreeGrafter"/>
</dbReference>